<dbReference type="PROSITE" id="PS01124">
    <property type="entry name" value="HTH_ARAC_FAMILY_2"/>
    <property type="match status" value="1"/>
</dbReference>
<dbReference type="InterPro" id="IPR052158">
    <property type="entry name" value="INH-QAR"/>
</dbReference>
<keyword evidence="5" id="KW-1185">Reference proteome</keyword>
<dbReference type="SUPFAM" id="SSF46689">
    <property type="entry name" value="Homeodomain-like"/>
    <property type="match status" value="2"/>
</dbReference>
<evidence type="ECO:0000256" key="1">
    <source>
        <dbReference type="ARBA" id="ARBA00023015"/>
    </source>
</evidence>
<accession>A0ABN5FC02</accession>
<dbReference type="SUPFAM" id="SSF52317">
    <property type="entry name" value="Class I glutamine amidotransferase-like"/>
    <property type="match status" value="1"/>
</dbReference>
<dbReference type="Pfam" id="PF01965">
    <property type="entry name" value="DJ-1_PfpI"/>
    <property type="match status" value="1"/>
</dbReference>
<evidence type="ECO:0000313" key="5">
    <source>
        <dbReference type="Proteomes" id="UP000233458"/>
    </source>
</evidence>
<dbReference type="Gene3D" id="3.40.50.880">
    <property type="match status" value="1"/>
</dbReference>
<dbReference type="PANTHER" id="PTHR43130:SF3">
    <property type="entry name" value="HTH-TYPE TRANSCRIPTIONAL REGULATOR RV1931C"/>
    <property type="match status" value="1"/>
</dbReference>
<feature type="domain" description="HTH araC/xylS-type" evidence="3">
    <location>
        <begin position="215"/>
        <end position="313"/>
    </location>
</feature>
<gene>
    <name evidence="4" type="ORF">CSC3H3_05670</name>
</gene>
<dbReference type="PANTHER" id="PTHR43130">
    <property type="entry name" value="ARAC-FAMILY TRANSCRIPTIONAL REGULATOR"/>
    <property type="match status" value="1"/>
</dbReference>
<protein>
    <submittedName>
        <fullName evidence="4">AraC family transcriptional regulator</fullName>
    </submittedName>
</protein>
<keyword evidence="1" id="KW-0805">Transcription regulation</keyword>
<organism evidence="4 5">
    <name type="scientific">Thalassospira marina</name>
    <dbReference type="NCBI Taxonomy" id="2048283"/>
    <lineage>
        <taxon>Bacteria</taxon>
        <taxon>Pseudomonadati</taxon>
        <taxon>Pseudomonadota</taxon>
        <taxon>Alphaproteobacteria</taxon>
        <taxon>Rhodospirillales</taxon>
        <taxon>Thalassospiraceae</taxon>
        <taxon>Thalassospira</taxon>
    </lineage>
</organism>
<reference evidence="4 5" key="1">
    <citation type="submission" date="2017-10" db="EMBL/GenBank/DDBJ databases">
        <title>Biodiversity and function of Thalassospira species in the particle-attached aromatic-hydrocarbon-degrading consortia from the surface seawater of the China South Sea.</title>
        <authorList>
            <person name="Dong C."/>
            <person name="Liu R."/>
            <person name="Shao Z."/>
        </authorList>
    </citation>
    <scope>NUCLEOTIDE SEQUENCE [LARGE SCALE GENOMIC DNA]</scope>
    <source>
        <strain evidence="4 5">CSC3H3</strain>
    </source>
</reference>
<proteinExistence type="predicted"/>
<dbReference type="EMBL" id="CP024199">
    <property type="protein sequence ID" value="AUG52262.1"/>
    <property type="molecule type" value="Genomic_DNA"/>
</dbReference>
<evidence type="ECO:0000313" key="4">
    <source>
        <dbReference type="EMBL" id="AUG52262.1"/>
    </source>
</evidence>
<name>A0ABN5FC02_9PROT</name>
<dbReference type="Pfam" id="PF12833">
    <property type="entry name" value="HTH_18"/>
    <property type="match status" value="1"/>
</dbReference>
<keyword evidence="2" id="KW-0804">Transcription</keyword>
<sequence length="322" mass="35600">MPNHMSFRFLLFDGFSNMVLASALEPLRAVRNLSQGPNIGWHICTPENRIARSSSNIQIQPDCPIENPDRYDYLVVIAGYDMRGHVTGRNRTQLRQLAGRARFVVGLDTGAWLLAAAGLLDGAQATIHWQEFADFAETFPEVETSRDRFVFAGKYITSGGASTVLDLMLHLLGQNFGPAMAFDAANLFVYDAERQHRGNRGANILKHRSDVPGFLAAIDVMMDHIENPVSLDFIAGQASLSLRSLDRLFQRELSMSPGKYYQLLRLGRARDLATQTGLPVAQIALQTGFSSPATLSRAFRAQYGTQISTLRAHRKGKATSTD</sequence>
<dbReference type="CDD" id="cd03136">
    <property type="entry name" value="GATase1_AraC_ArgR_like"/>
    <property type="match status" value="1"/>
</dbReference>
<dbReference type="InterPro" id="IPR009057">
    <property type="entry name" value="Homeodomain-like_sf"/>
</dbReference>
<dbReference type="InterPro" id="IPR029062">
    <property type="entry name" value="Class_I_gatase-like"/>
</dbReference>
<dbReference type="Proteomes" id="UP000233458">
    <property type="component" value="Chromosome"/>
</dbReference>
<dbReference type="InterPro" id="IPR018060">
    <property type="entry name" value="HTH_AraC"/>
</dbReference>
<dbReference type="Gene3D" id="1.10.10.60">
    <property type="entry name" value="Homeodomain-like"/>
    <property type="match status" value="1"/>
</dbReference>
<dbReference type="SMART" id="SM00342">
    <property type="entry name" value="HTH_ARAC"/>
    <property type="match status" value="1"/>
</dbReference>
<dbReference type="InterPro" id="IPR002818">
    <property type="entry name" value="DJ-1/PfpI"/>
</dbReference>
<evidence type="ECO:0000256" key="2">
    <source>
        <dbReference type="ARBA" id="ARBA00023163"/>
    </source>
</evidence>
<evidence type="ECO:0000259" key="3">
    <source>
        <dbReference type="PROSITE" id="PS01124"/>
    </source>
</evidence>